<protein>
    <submittedName>
        <fullName evidence="1">Unnamed protein product</fullName>
    </submittedName>
</protein>
<dbReference type="Proteomes" id="UP001165101">
    <property type="component" value="Unassembled WGS sequence"/>
</dbReference>
<gene>
    <name evidence="1" type="ORF">Cboi01_000214600</name>
</gene>
<dbReference type="EMBL" id="BSXV01000908">
    <property type="protein sequence ID" value="GME91081.1"/>
    <property type="molecule type" value="Genomic_DNA"/>
</dbReference>
<sequence>MNMELEYEEFQKTHQPSLIGSSIRNANAPSGDVDTEEPEEVIKSRSRSRSRPVVKSRYSSENDLSLASLKQGGALLGDDETEMLDTILDEDGLVKEEAVQEKEKEELEDELKEADKDEANLSEDIKSFKEEKEREESIPVIHTLEAEISKEKSKENNELLQKEESILNLNKDESKLLESKGDKEFEKIEEDLKISEEKKHNHIEIFGGDVNRFIAPASSINGGIESPYPLSSPSINKSVELEKEPELFKSQDIVTVDEILEKVNDGKFEEKKDEEEEEKEGESAAAATNTTEATEENEESHPVNKELEKIKSQYPEVPSAVLEADSEFTAPASAREGSDSKVLASRSTSRQRHTTSSPAREGSGLYKPNLARGDSYHSGLNPLGLASSHPGTPGLELSNSEVFERRPRHEPGTSRTSASDSSKEYLRKISRSRSRINNDKKVIGGIDNSSNKEELKQEGALMGDTYSQLDDLEDAINRALQAVEADVDPVTDEQHEDLTEEHAIIKEEDEDEVDDSLKTKEKSAAIVPEVESKAKNVSEVSEKEAKVEEEEPMELEKKEKEEKEAAETEEKEAVETEEKEEPDNEPKQAEVEEETKEEGTKEEETKEEGTKEEETKEEETKEEEIKEEEKETEAEEAEVKEVEPKEEIKDEKEEVSKPVSKSADADAVYVPKSNKMTFEDEPVYLYTSLAGGFQIATRTNRLTTILTANRVAFTYRDLGTDEEAKKIWRRYSSGKTLPGIVRGKDDYIGNWEDIEEANENYEVRSLIYESF</sequence>
<organism evidence="1 2">
    <name type="scientific">Candida boidinii</name>
    <name type="common">Yeast</name>
    <dbReference type="NCBI Taxonomy" id="5477"/>
    <lineage>
        <taxon>Eukaryota</taxon>
        <taxon>Fungi</taxon>
        <taxon>Dikarya</taxon>
        <taxon>Ascomycota</taxon>
        <taxon>Saccharomycotina</taxon>
        <taxon>Pichiomycetes</taxon>
        <taxon>Pichiales</taxon>
        <taxon>Pichiaceae</taxon>
        <taxon>Ogataea</taxon>
        <taxon>Ogataea/Candida clade</taxon>
    </lineage>
</organism>
<accession>A0ACB5TLP0</accession>
<evidence type="ECO:0000313" key="1">
    <source>
        <dbReference type="EMBL" id="GME91081.1"/>
    </source>
</evidence>
<keyword evidence="2" id="KW-1185">Reference proteome</keyword>
<comment type="caution">
    <text evidence="1">The sequence shown here is derived from an EMBL/GenBank/DDBJ whole genome shotgun (WGS) entry which is preliminary data.</text>
</comment>
<name>A0ACB5TLP0_CANBO</name>
<proteinExistence type="predicted"/>
<reference evidence="1" key="1">
    <citation type="submission" date="2023-04" db="EMBL/GenBank/DDBJ databases">
        <title>Candida boidinii NBRC 1967.</title>
        <authorList>
            <person name="Ichikawa N."/>
            <person name="Sato H."/>
            <person name="Tonouchi N."/>
        </authorList>
    </citation>
    <scope>NUCLEOTIDE SEQUENCE</scope>
    <source>
        <strain evidence="1">NBRC 1967</strain>
    </source>
</reference>
<evidence type="ECO:0000313" key="2">
    <source>
        <dbReference type="Proteomes" id="UP001165101"/>
    </source>
</evidence>